<proteinExistence type="predicted"/>
<dbReference type="AlphaFoldDB" id="A0A7Y0K8E2"/>
<accession>A0A7Y0K8E2</accession>
<evidence type="ECO:0000313" key="2">
    <source>
        <dbReference type="Proteomes" id="UP000588491"/>
    </source>
</evidence>
<keyword evidence="2" id="KW-1185">Reference proteome</keyword>
<evidence type="ECO:0000313" key="1">
    <source>
        <dbReference type="EMBL" id="NMO77753.1"/>
    </source>
</evidence>
<comment type="caution">
    <text evidence="1">The sequence shown here is derived from an EMBL/GenBank/DDBJ whole genome shotgun (WGS) entry which is preliminary data.</text>
</comment>
<protein>
    <submittedName>
        <fullName evidence="1">Uncharacterized protein</fullName>
    </submittedName>
</protein>
<reference evidence="1 2" key="1">
    <citation type="submission" date="2020-04" db="EMBL/GenBank/DDBJ databases">
        <title>Bacillus sp. UniB3 isolated from commercial digestive syrup.</title>
        <authorList>
            <person name="Thorat V."/>
            <person name="Kirdat K."/>
            <person name="Tiwarekar B."/>
            <person name="Yadav A."/>
        </authorList>
    </citation>
    <scope>NUCLEOTIDE SEQUENCE [LARGE SCALE GENOMIC DNA]</scope>
    <source>
        <strain evidence="1 2">UniB3</strain>
    </source>
</reference>
<dbReference type="Proteomes" id="UP000588491">
    <property type="component" value="Unassembled WGS sequence"/>
</dbReference>
<name>A0A7Y0K8E2_9BACI</name>
<sequence>MAVVIYAILFFILLEELVVLGVKRYINGAFRIETYFLSLYRKYRMKANLKKAS</sequence>
<organism evidence="1 2">
    <name type="scientific">Niallia alba</name>
    <dbReference type="NCBI Taxonomy" id="2729105"/>
    <lineage>
        <taxon>Bacteria</taxon>
        <taxon>Bacillati</taxon>
        <taxon>Bacillota</taxon>
        <taxon>Bacilli</taxon>
        <taxon>Bacillales</taxon>
        <taxon>Bacillaceae</taxon>
        <taxon>Niallia</taxon>
    </lineage>
</organism>
<dbReference type="RefSeq" id="WP_169188564.1">
    <property type="nucleotide sequence ID" value="NZ_JABBPK010000001.1"/>
</dbReference>
<gene>
    <name evidence="1" type="ORF">HHU08_12170</name>
</gene>
<dbReference type="EMBL" id="JABBPK010000001">
    <property type="protein sequence ID" value="NMO77753.1"/>
    <property type="molecule type" value="Genomic_DNA"/>
</dbReference>